<dbReference type="InterPro" id="IPR007267">
    <property type="entry name" value="GtrA_DPMS_TM"/>
</dbReference>
<dbReference type="AlphaFoldDB" id="X1QPQ0"/>
<dbReference type="PANTHER" id="PTHR38459">
    <property type="entry name" value="PROPHAGE BACTOPRENOL-LINKED GLUCOSE TRANSLOCASE HOMOLOG"/>
    <property type="match status" value="1"/>
</dbReference>
<dbReference type="GO" id="GO:0005886">
    <property type="term" value="C:plasma membrane"/>
    <property type="evidence" value="ECO:0007669"/>
    <property type="project" value="TreeGrafter"/>
</dbReference>
<keyword evidence="4 6" id="KW-1133">Transmembrane helix</keyword>
<dbReference type="GO" id="GO:0000271">
    <property type="term" value="P:polysaccharide biosynthetic process"/>
    <property type="evidence" value="ECO:0007669"/>
    <property type="project" value="InterPro"/>
</dbReference>
<feature type="transmembrane region" description="Helical" evidence="6">
    <location>
        <begin position="87"/>
        <end position="110"/>
    </location>
</feature>
<comment type="caution">
    <text evidence="8">The sequence shown here is derived from an EMBL/GenBank/DDBJ whole genome shotgun (WGS) entry which is preliminary data.</text>
</comment>
<dbReference type="Pfam" id="PF04138">
    <property type="entry name" value="GtrA_DPMS_TM"/>
    <property type="match status" value="1"/>
</dbReference>
<evidence type="ECO:0000313" key="8">
    <source>
        <dbReference type="EMBL" id="GAI52945.1"/>
    </source>
</evidence>
<evidence type="ECO:0000256" key="5">
    <source>
        <dbReference type="ARBA" id="ARBA00023136"/>
    </source>
</evidence>
<keyword evidence="3 6" id="KW-0812">Transmembrane</keyword>
<keyword evidence="5 6" id="KW-0472">Membrane</keyword>
<accession>X1QPQ0</accession>
<evidence type="ECO:0000259" key="7">
    <source>
        <dbReference type="Pfam" id="PF04138"/>
    </source>
</evidence>
<feature type="transmembrane region" description="Helical" evidence="6">
    <location>
        <begin position="21"/>
        <end position="42"/>
    </location>
</feature>
<evidence type="ECO:0000256" key="3">
    <source>
        <dbReference type="ARBA" id="ARBA00022692"/>
    </source>
</evidence>
<protein>
    <recommendedName>
        <fullName evidence="7">GtrA/DPMS transmembrane domain-containing protein</fullName>
    </recommendedName>
</protein>
<reference evidence="8" key="1">
    <citation type="journal article" date="2014" name="Front. Microbiol.">
        <title>High frequency of phylogenetically diverse reductive dehalogenase-homologous genes in deep subseafloor sedimentary metagenomes.</title>
        <authorList>
            <person name="Kawai M."/>
            <person name="Futagami T."/>
            <person name="Toyoda A."/>
            <person name="Takaki Y."/>
            <person name="Nishi S."/>
            <person name="Hori S."/>
            <person name="Arai W."/>
            <person name="Tsubouchi T."/>
            <person name="Morono Y."/>
            <person name="Uchiyama I."/>
            <person name="Ito T."/>
            <person name="Fujiyama A."/>
            <person name="Inagaki F."/>
            <person name="Takami H."/>
        </authorList>
    </citation>
    <scope>NUCLEOTIDE SEQUENCE</scope>
    <source>
        <strain evidence="8">Expedition CK06-06</strain>
    </source>
</reference>
<evidence type="ECO:0000256" key="4">
    <source>
        <dbReference type="ARBA" id="ARBA00022989"/>
    </source>
</evidence>
<feature type="non-terminal residue" evidence="8">
    <location>
        <position position="113"/>
    </location>
</feature>
<feature type="transmembrane region" description="Helical" evidence="6">
    <location>
        <begin position="48"/>
        <end position="67"/>
    </location>
</feature>
<organism evidence="8">
    <name type="scientific">marine sediment metagenome</name>
    <dbReference type="NCBI Taxonomy" id="412755"/>
    <lineage>
        <taxon>unclassified sequences</taxon>
        <taxon>metagenomes</taxon>
        <taxon>ecological metagenomes</taxon>
    </lineage>
</organism>
<sequence length="113" mass="13563">MIRNKQYNFNIIARLWIKYLPFIKFCLVGTTNVLIYYTIYYILLKLGVYYLLANTIAYILGILNGYVWSSKFVFNKNKSLNNMMKFFMVYISSLFINLGIVYICVDYYNIHRL</sequence>
<dbReference type="PANTHER" id="PTHR38459:SF1">
    <property type="entry name" value="PROPHAGE BACTOPRENOL-LINKED GLUCOSE TRANSLOCASE HOMOLOG"/>
    <property type="match status" value="1"/>
</dbReference>
<comment type="subcellular location">
    <subcellularLocation>
        <location evidence="1">Membrane</location>
        <topology evidence="1">Multi-pass membrane protein</topology>
    </subcellularLocation>
</comment>
<dbReference type="InterPro" id="IPR051401">
    <property type="entry name" value="GtrA_CellWall_Glycosyl"/>
</dbReference>
<feature type="domain" description="GtrA/DPMS transmembrane" evidence="7">
    <location>
        <begin position="24"/>
        <end position="112"/>
    </location>
</feature>
<evidence type="ECO:0000256" key="6">
    <source>
        <dbReference type="SAM" id="Phobius"/>
    </source>
</evidence>
<comment type="similarity">
    <text evidence="2">Belongs to the GtrA family.</text>
</comment>
<gene>
    <name evidence="8" type="ORF">S06H3_64403</name>
</gene>
<dbReference type="EMBL" id="BARV01043006">
    <property type="protein sequence ID" value="GAI52945.1"/>
    <property type="molecule type" value="Genomic_DNA"/>
</dbReference>
<evidence type="ECO:0000256" key="1">
    <source>
        <dbReference type="ARBA" id="ARBA00004141"/>
    </source>
</evidence>
<proteinExistence type="inferred from homology"/>
<name>X1QPQ0_9ZZZZ</name>
<evidence type="ECO:0000256" key="2">
    <source>
        <dbReference type="ARBA" id="ARBA00009399"/>
    </source>
</evidence>